<evidence type="ECO:0000313" key="1">
    <source>
        <dbReference type="EMBL" id="MBB2988745.1"/>
    </source>
</evidence>
<name>A0A839Q330_MYCIR</name>
<keyword evidence="2" id="KW-1185">Reference proteome</keyword>
<dbReference type="Proteomes" id="UP000550501">
    <property type="component" value="Unassembled WGS sequence"/>
</dbReference>
<reference evidence="1 2" key="1">
    <citation type="submission" date="2020-08" db="EMBL/GenBank/DDBJ databases">
        <title>The Agave Microbiome: Exploring the role of microbial communities in plant adaptations to desert environments.</title>
        <authorList>
            <person name="Partida-Martinez L.P."/>
        </authorList>
    </citation>
    <scope>NUCLEOTIDE SEQUENCE [LARGE SCALE GENOMIC DNA]</scope>
    <source>
        <strain evidence="1 2">AT2.18</strain>
    </source>
</reference>
<dbReference type="RefSeq" id="WP_183466045.1">
    <property type="nucleotide sequence ID" value="NZ_JACHVU010000001.1"/>
</dbReference>
<dbReference type="AlphaFoldDB" id="A0A839Q330"/>
<dbReference type="EMBL" id="JACHVU010000001">
    <property type="protein sequence ID" value="MBB2988745.1"/>
    <property type="molecule type" value="Genomic_DNA"/>
</dbReference>
<organism evidence="1 2">
    <name type="scientific">Mycolicibacterium iranicum</name>
    <name type="common">Mycobacterium iranicum</name>
    <dbReference type="NCBI Taxonomy" id="912594"/>
    <lineage>
        <taxon>Bacteria</taxon>
        <taxon>Bacillati</taxon>
        <taxon>Actinomycetota</taxon>
        <taxon>Actinomycetes</taxon>
        <taxon>Mycobacteriales</taxon>
        <taxon>Mycobacteriaceae</taxon>
        <taxon>Mycolicibacterium</taxon>
    </lineage>
</organism>
<proteinExistence type="predicted"/>
<sequence>MAEQEPADAVEAIVRAVPGVADMHAGMFGEVATHLPGRKVVGVRISGSTIDVHITAWADPSVRETAAGVRAALADRWPDASVDVTVEAVALAPLPHAD</sequence>
<comment type="caution">
    <text evidence="1">The sequence shown here is derived from an EMBL/GenBank/DDBJ whole genome shotgun (WGS) entry which is preliminary data.</text>
</comment>
<gene>
    <name evidence="1" type="ORF">FHR72_000202</name>
</gene>
<evidence type="ECO:0000313" key="2">
    <source>
        <dbReference type="Proteomes" id="UP000550501"/>
    </source>
</evidence>
<accession>A0A839Q330</accession>
<protein>
    <submittedName>
        <fullName evidence="1">Phage tail protein X</fullName>
    </submittedName>
</protein>